<feature type="region of interest" description="Disordered" evidence="1">
    <location>
        <begin position="1"/>
        <end position="59"/>
    </location>
</feature>
<feature type="compositionally biased region" description="Pro residues" evidence="1">
    <location>
        <begin position="8"/>
        <end position="17"/>
    </location>
</feature>
<evidence type="ECO:0000313" key="3">
    <source>
        <dbReference type="Proteomes" id="UP000251891"/>
    </source>
</evidence>
<feature type="compositionally biased region" description="Pro residues" evidence="1">
    <location>
        <begin position="47"/>
        <end position="59"/>
    </location>
</feature>
<evidence type="ECO:0000256" key="1">
    <source>
        <dbReference type="SAM" id="MobiDB-lite"/>
    </source>
</evidence>
<accession>A0A365H3U1</accession>
<proteinExistence type="predicted"/>
<dbReference type="Proteomes" id="UP000251891">
    <property type="component" value="Unassembled WGS sequence"/>
</dbReference>
<dbReference type="RefSeq" id="WP_111870081.1">
    <property type="nucleotide sequence ID" value="NZ_QLYX01000011.1"/>
</dbReference>
<name>A0A365H3U1_9ACTN</name>
<dbReference type="EMBL" id="QLYX01000011">
    <property type="protein sequence ID" value="RAY12893.1"/>
    <property type="molecule type" value="Genomic_DNA"/>
</dbReference>
<dbReference type="AlphaFoldDB" id="A0A365H3U1"/>
<reference evidence="2 3" key="1">
    <citation type="submission" date="2018-06" db="EMBL/GenBank/DDBJ databases">
        <title>Actinomadura craniellae sp. nov. isolated from marine sponge Craniella sp.</title>
        <authorList>
            <person name="Li L."/>
            <person name="Xu Q.H."/>
            <person name="Lin H.W."/>
            <person name="Lu Y.H."/>
        </authorList>
    </citation>
    <scope>NUCLEOTIDE SEQUENCE [LARGE SCALE GENOMIC DNA]</scope>
    <source>
        <strain evidence="2 3">LHW63021</strain>
    </source>
</reference>
<protein>
    <submittedName>
        <fullName evidence="2">Uncharacterized protein</fullName>
    </submittedName>
</protein>
<organism evidence="2 3">
    <name type="scientific">Actinomadura craniellae</name>
    <dbReference type="NCBI Taxonomy" id="2231787"/>
    <lineage>
        <taxon>Bacteria</taxon>
        <taxon>Bacillati</taxon>
        <taxon>Actinomycetota</taxon>
        <taxon>Actinomycetes</taxon>
        <taxon>Streptosporangiales</taxon>
        <taxon>Thermomonosporaceae</taxon>
        <taxon>Actinomadura</taxon>
    </lineage>
</organism>
<gene>
    <name evidence="2" type="ORF">DPM19_23065</name>
</gene>
<keyword evidence="3" id="KW-1185">Reference proteome</keyword>
<sequence length="59" mass="6189">MSERNRPRPAPEPPEPALPAEAPTGVGDFRGVVLDPADDIETVAEPPAEPAQPPGPEPR</sequence>
<comment type="caution">
    <text evidence="2">The sequence shown here is derived from an EMBL/GenBank/DDBJ whole genome shotgun (WGS) entry which is preliminary data.</text>
</comment>
<evidence type="ECO:0000313" key="2">
    <source>
        <dbReference type="EMBL" id="RAY12893.1"/>
    </source>
</evidence>